<reference evidence="1 2" key="1">
    <citation type="submission" date="2019-10" db="EMBL/GenBank/DDBJ databases">
        <title>Genomic and transcriptomic insights into the perfect genentic adaptation of a filamentous nitrogen-fixing cyanobacterium to rice fields.</title>
        <authorList>
            <person name="Chen Z."/>
        </authorList>
    </citation>
    <scope>NUCLEOTIDE SEQUENCE [LARGE SCALE GENOMIC DNA]</scope>
    <source>
        <strain evidence="1">CCNUC1</strain>
    </source>
</reference>
<dbReference type="AlphaFoldDB" id="A0A5P8W1R5"/>
<accession>A0A5P8W1R5</accession>
<dbReference type="EMBL" id="CP045226">
    <property type="protein sequence ID" value="QFS45959.1"/>
    <property type="molecule type" value="Genomic_DNA"/>
</dbReference>
<evidence type="ECO:0000313" key="1">
    <source>
        <dbReference type="EMBL" id="QFS45959.1"/>
    </source>
</evidence>
<organism evidence="1 2">
    <name type="scientific">Nostoc sphaeroides CCNUC1</name>
    <dbReference type="NCBI Taxonomy" id="2653204"/>
    <lineage>
        <taxon>Bacteria</taxon>
        <taxon>Bacillati</taxon>
        <taxon>Cyanobacteriota</taxon>
        <taxon>Cyanophyceae</taxon>
        <taxon>Nostocales</taxon>
        <taxon>Nostocaceae</taxon>
        <taxon>Nostoc</taxon>
    </lineage>
</organism>
<gene>
    <name evidence="1" type="ORF">GXM_03438</name>
</gene>
<sequence>MPSLPQARYVASCESVLSLTQAYRAIVIYSIKATAKTLNFIAN</sequence>
<evidence type="ECO:0000313" key="2">
    <source>
        <dbReference type="Proteomes" id="UP000326678"/>
    </source>
</evidence>
<protein>
    <submittedName>
        <fullName evidence="1">Uncharacterized protein</fullName>
    </submittedName>
</protein>
<keyword evidence="2" id="KW-1185">Reference proteome</keyword>
<dbReference type="Proteomes" id="UP000326678">
    <property type="component" value="Chromosome Gxm1"/>
</dbReference>
<dbReference type="KEGG" id="nsh:GXM_03438"/>
<proteinExistence type="predicted"/>
<name>A0A5P8W1R5_9NOSO</name>